<dbReference type="PANTHER" id="PTHR24346">
    <property type="entry name" value="MAP/MICROTUBULE AFFINITY-REGULATING KINASE"/>
    <property type="match status" value="1"/>
</dbReference>
<feature type="compositionally biased region" description="Polar residues" evidence="4">
    <location>
        <begin position="664"/>
        <end position="687"/>
    </location>
</feature>
<dbReference type="GO" id="GO:0005524">
    <property type="term" value="F:ATP binding"/>
    <property type="evidence" value="ECO:0007669"/>
    <property type="project" value="UniProtKB-UniRule"/>
</dbReference>
<proteinExistence type="predicted"/>
<evidence type="ECO:0000259" key="5">
    <source>
        <dbReference type="PROSITE" id="PS50011"/>
    </source>
</evidence>
<feature type="compositionally biased region" description="Low complexity" evidence="4">
    <location>
        <begin position="438"/>
        <end position="453"/>
    </location>
</feature>
<dbReference type="AlphaFoldDB" id="A0A238FFB0"/>
<feature type="compositionally biased region" description="Polar residues" evidence="4">
    <location>
        <begin position="717"/>
        <end position="731"/>
    </location>
</feature>
<dbReference type="CDD" id="cd14003">
    <property type="entry name" value="STKc_AMPK-like"/>
    <property type="match status" value="1"/>
</dbReference>
<accession>A0A238FFB0</accession>
<keyword evidence="2 3" id="KW-0067">ATP-binding</keyword>
<keyword evidence="7" id="KW-1185">Reference proteome</keyword>
<protein>
    <submittedName>
        <fullName evidence="6">BQ2448_3067 protein</fullName>
    </submittedName>
</protein>
<gene>
    <name evidence="6" type="ORF">BQ2448_3067</name>
</gene>
<dbReference type="InterPro" id="IPR000719">
    <property type="entry name" value="Prot_kinase_dom"/>
</dbReference>
<evidence type="ECO:0000256" key="2">
    <source>
        <dbReference type="ARBA" id="ARBA00022840"/>
    </source>
</evidence>
<feature type="compositionally biased region" description="Polar residues" evidence="4">
    <location>
        <begin position="480"/>
        <end position="510"/>
    </location>
</feature>
<dbReference type="Proteomes" id="UP000198372">
    <property type="component" value="Unassembled WGS sequence"/>
</dbReference>
<dbReference type="FunFam" id="1.10.510.10:FF:000571">
    <property type="entry name" value="Maternal embryonic leucine zipper kinase"/>
    <property type="match status" value="1"/>
</dbReference>
<dbReference type="GO" id="GO:0004674">
    <property type="term" value="F:protein serine/threonine kinase activity"/>
    <property type="evidence" value="ECO:0007669"/>
    <property type="project" value="TreeGrafter"/>
</dbReference>
<evidence type="ECO:0000256" key="4">
    <source>
        <dbReference type="SAM" id="MobiDB-lite"/>
    </source>
</evidence>
<dbReference type="PROSITE" id="PS00108">
    <property type="entry name" value="PROTEIN_KINASE_ST"/>
    <property type="match status" value="1"/>
</dbReference>
<dbReference type="EMBL" id="FMSP01000007">
    <property type="protein sequence ID" value="SCV71479.1"/>
    <property type="molecule type" value="Genomic_DNA"/>
</dbReference>
<dbReference type="PANTHER" id="PTHR24346:SF76">
    <property type="entry name" value="NON-SPECIFIC SERINE_THREONINE PROTEIN KINASE"/>
    <property type="match status" value="1"/>
</dbReference>
<evidence type="ECO:0000313" key="6">
    <source>
        <dbReference type="EMBL" id="SCV71479.1"/>
    </source>
</evidence>
<sequence length="899" mass="98311">MATKPEDGGWSFPDDDICDYSLDSEAAAAFLDASLFSMLNFSHPTQQRVPTCSRASSTSLARSTMVDPVPHVRADFVAPSMSHAGDYSRSPTVPEDQDHLELGQWIVGPAIGIGESSKVRLVRHRSRSDELGALKMVRKFWPSDQKPRDIFREIEILKVVHHPHIIALRDVMESANHLYIVTDYCERGSLFDHMRDNGVLGPTEIRRYFSQLISALSHLKILSIAHRDIKLENLFLFEDQWGLPSLKLGDLGMSTFVASGTMLETSCGSPHYAAPEVIAGDQYDGSAADIWSSGVVLYGLIARTLPFNNDNIPTLLNLIKLGDYKMHNAIQGEARDLVQQMVMKDTSKRISVEDIRRHPFVDQSLLSNDQQDTQFAPSRAELDIEVMGSMTSLLGLPTMQEVAQAILDPSIPNRARYIYLSLLNMQHDPHERRRESILSLPTTSTTFSSLRRPPSAPGSLGDIRSSPASSKKLRRVVSMHESSSGSPPESFRQGDSPSSYSVNHRYSLTSDDGDLPSSKTARPVLKKRSTSISLLARRFSLGLRSSMDGFPRPPSSSHRDSGHSSFTAAPMKGATQSGSDTVPLRPGVFQRSLRYTSFSRAMAGKAPPESPTTVVTASPLLSPEGWAHSVGVDPSHASARGKGVLPRKRSWLLGSGARRLSSLFTGSDSQASSSAPDLNTTSMNATSRAGKMGMPPSLSSRLDAANPKRRPTPLSLGHSSSTAILRTSPSALSPRDPRTIFTPPSCIPPMTPRTPLAPVGRSIRGNAPPPSAGPHSAPPAFSPTIIGIPPTPKATSYSWVNSHNHVASFRPEEHHLFPSRSRSKEGQGLGIDSIELASIDIDDRLQDENRALKLENALLKCAVEFKDAELAKALKESRMYRARMMEASMKERRRPALPR</sequence>
<feature type="region of interest" description="Disordered" evidence="4">
    <location>
        <begin position="430"/>
        <end position="527"/>
    </location>
</feature>
<dbReference type="PROSITE" id="PS50011">
    <property type="entry name" value="PROTEIN_KINASE_DOM"/>
    <property type="match status" value="1"/>
</dbReference>
<dbReference type="GO" id="GO:0000226">
    <property type="term" value="P:microtubule cytoskeleton organization"/>
    <property type="evidence" value="ECO:0007669"/>
    <property type="project" value="TreeGrafter"/>
</dbReference>
<feature type="region of interest" description="Disordered" evidence="4">
    <location>
        <begin position="664"/>
        <end position="784"/>
    </location>
</feature>
<dbReference type="PROSITE" id="PS00107">
    <property type="entry name" value="PROTEIN_KINASE_ATP"/>
    <property type="match status" value="1"/>
</dbReference>
<feature type="binding site" evidence="3">
    <location>
        <position position="139"/>
    </location>
    <ligand>
        <name>ATP</name>
        <dbReference type="ChEBI" id="CHEBI:30616"/>
    </ligand>
</feature>
<dbReference type="OrthoDB" id="193931at2759"/>
<evidence type="ECO:0000256" key="1">
    <source>
        <dbReference type="ARBA" id="ARBA00022741"/>
    </source>
</evidence>
<organism evidence="6 7">
    <name type="scientific">Microbotryum intermedium</name>
    <dbReference type="NCBI Taxonomy" id="269621"/>
    <lineage>
        <taxon>Eukaryota</taxon>
        <taxon>Fungi</taxon>
        <taxon>Dikarya</taxon>
        <taxon>Basidiomycota</taxon>
        <taxon>Pucciniomycotina</taxon>
        <taxon>Microbotryomycetes</taxon>
        <taxon>Microbotryales</taxon>
        <taxon>Microbotryaceae</taxon>
        <taxon>Microbotryum</taxon>
    </lineage>
</organism>
<dbReference type="GO" id="GO:0035556">
    <property type="term" value="P:intracellular signal transduction"/>
    <property type="evidence" value="ECO:0007669"/>
    <property type="project" value="TreeGrafter"/>
</dbReference>
<dbReference type="STRING" id="269621.A0A238FFB0"/>
<dbReference type="InterPro" id="IPR011009">
    <property type="entry name" value="Kinase-like_dom_sf"/>
</dbReference>
<dbReference type="Gene3D" id="1.10.510.10">
    <property type="entry name" value="Transferase(Phosphotransferase) domain 1"/>
    <property type="match status" value="1"/>
</dbReference>
<keyword evidence="1 3" id="KW-0547">Nucleotide-binding</keyword>
<feature type="domain" description="Protein kinase" evidence="5">
    <location>
        <begin position="105"/>
        <end position="361"/>
    </location>
</feature>
<evidence type="ECO:0000256" key="3">
    <source>
        <dbReference type="PROSITE-ProRule" id="PRU10141"/>
    </source>
</evidence>
<dbReference type="Pfam" id="PF00069">
    <property type="entry name" value="Pkinase"/>
    <property type="match status" value="1"/>
</dbReference>
<dbReference type="SUPFAM" id="SSF56112">
    <property type="entry name" value="Protein kinase-like (PK-like)"/>
    <property type="match status" value="1"/>
</dbReference>
<feature type="region of interest" description="Disordered" evidence="4">
    <location>
        <begin position="544"/>
        <end position="585"/>
    </location>
</feature>
<name>A0A238FFB0_9BASI</name>
<evidence type="ECO:0000313" key="7">
    <source>
        <dbReference type="Proteomes" id="UP000198372"/>
    </source>
</evidence>
<dbReference type="InterPro" id="IPR008271">
    <property type="entry name" value="Ser/Thr_kinase_AS"/>
</dbReference>
<feature type="compositionally biased region" description="Pro residues" evidence="4">
    <location>
        <begin position="767"/>
        <end position="781"/>
    </location>
</feature>
<dbReference type="SMART" id="SM00220">
    <property type="entry name" value="S_TKc"/>
    <property type="match status" value="1"/>
</dbReference>
<dbReference type="InterPro" id="IPR017441">
    <property type="entry name" value="Protein_kinase_ATP_BS"/>
</dbReference>
<reference evidence="7" key="1">
    <citation type="submission" date="2016-09" db="EMBL/GenBank/DDBJ databases">
        <authorList>
            <person name="Jeantristanb JTB J.-T."/>
            <person name="Ricardo R."/>
        </authorList>
    </citation>
    <scope>NUCLEOTIDE SEQUENCE [LARGE SCALE GENOMIC DNA]</scope>
</reference>
<dbReference type="GO" id="GO:0005737">
    <property type="term" value="C:cytoplasm"/>
    <property type="evidence" value="ECO:0007669"/>
    <property type="project" value="TreeGrafter"/>
</dbReference>